<comment type="caution">
    <text evidence="2">The sequence shown here is derived from an EMBL/GenBank/DDBJ whole genome shotgun (WGS) entry which is preliminary data.</text>
</comment>
<gene>
    <name evidence="2" type="ORF">ETD85_38290</name>
</gene>
<evidence type="ECO:0000256" key="1">
    <source>
        <dbReference type="SAM" id="MobiDB-lite"/>
    </source>
</evidence>
<proteinExistence type="predicted"/>
<evidence type="ECO:0000313" key="3">
    <source>
        <dbReference type="Proteomes" id="UP000306628"/>
    </source>
</evidence>
<dbReference type="EMBL" id="VCKX01000162">
    <property type="protein sequence ID" value="TMR27664.1"/>
    <property type="molecule type" value="Genomic_DNA"/>
</dbReference>
<evidence type="ECO:0000313" key="2">
    <source>
        <dbReference type="EMBL" id="TMR27664.1"/>
    </source>
</evidence>
<dbReference type="AlphaFoldDB" id="A0A5S4G575"/>
<keyword evidence="3" id="KW-1185">Reference proteome</keyword>
<protein>
    <submittedName>
        <fullName evidence="2">Uncharacterized protein</fullName>
    </submittedName>
</protein>
<feature type="region of interest" description="Disordered" evidence="1">
    <location>
        <begin position="1"/>
        <end position="20"/>
    </location>
</feature>
<accession>A0A5S4G575</accession>
<reference evidence="2 3" key="1">
    <citation type="submission" date="2019-05" db="EMBL/GenBank/DDBJ databases">
        <title>Draft genome sequence of Nonomuraea zeae DSM 100528.</title>
        <authorList>
            <person name="Saricaoglu S."/>
            <person name="Isik K."/>
        </authorList>
    </citation>
    <scope>NUCLEOTIDE SEQUENCE [LARGE SCALE GENOMIC DNA]</scope>
    <source>
        <strain evidence="2 3">DSM 100528</strain>
    </source>
</reference>
<name>A0A5S4G575_9ACTN</name>
<dbReference type="Proteomes" id="UP000306628">
    <property type="component" value="Unassembled WGS sequence"/>
</dbReference>
<organism evidence="2 3">
    <name type="scientific">Nonomuraea zeae</name>
    <dbReference type="NCBI Taxonomy" id="1642303"/>
    <lineage>
        <taxon>Bacteria</taxon>
        <taxon>Bacillati</taxon>
        <taxon>Actinomycetota</taxon>
        <taxon>Actinomycetes</taxon>
        <taxon>Streptosporangiales</taxon>
        <taxon>Streptosporangiaceae</taxon>
        <taxon>Nonomuraea</taxon>
    </lineage>
</organism>
<dbReference type="OrthoDB" id="4320824at2"/>
<sequence length="138" mass="15664">MHWHAYQWTGSGADRADEAKRRPASPDFLTSALPPMRTGDWLLKPASRIAATFYEVREACEWLASEYRRICGELLVFERVTLDERVEYALHALPGGVDVLWGEWLRSGRFATIAMICCPNRHVPHSCPIRRTARAAAP</sequence>
<dbReference type="RefSeq" id="WP_138694726.1">
    <property type="nucleotide sequence ID" value="NZ_JBHSAZ010000026.1"/>
</dbReference>